<dbReference type="Pfam" id="PF06114">
    <property type="entry name" value="Peptidase_M78"/>
    <property type="match status" value="1"/>
</dbReference>
<accession>A0A317DD25</accession>
<dbReference type="InterPro" id="IPR010982">
    <property type="entry name" value="Lambda_DNA-bd_dom_sf"/>
</dbReference>
<dbReference type="GO" id="GO:0003677">
    <property type="term" value="F:DNA binding"/>
    <property type="evidence" value="ECO:0007669"/>
    <property type="project" value="UniProtKB-KW"/>
</dbReference>
<feature type="domain" description="HTH cro/C1-type" evidence="2">
    <location>
        <begin position="14"/>
        <end position="68"/>
    </location>
</feature>
<dbReference type="EMBL" id="QGKR01000116">
    <property type="protein sequence ID" value="PWR12070.1"/>
    <property type="molecule type" value="Genomic_DNA"/>
</dbReference>
<proteinExistence type="inferred from homology"/>
<evidence type="ECO:0000313" key="3">
    <source>
        <dbReference type="EMBL" id="PWR12070.1"/>
    </source>
</evidence>
<dbReference type="PROSITE" id="PS50943">
    <property type="entry name" value="HTH_CROC1"/>
    <property type="match status" value="1"/>
</dbReference>
<comment type="similarity">
    <text evidence="1">Belongs to the short-chain fatty acyl-CoA assimilation regulator (ScfR) family.</text>
</comment>
<dbReference type="AlphaFoldDB" id="A0A317DD25"/>
<comment type="caution">
    <text evidence="3">The sequence shown here is derived from an EMBL/GenBank/DDBJ whole genome shotgun (WGS) entry which is preliminary data.</text>
</comment>
<dbReference type="Gene3D" id="1.10.10.2910">
    <property type="match status" value="1"/>
</dbReference>
<reference evidence="3 4" key="1">
    <citation type="submission" date="2018-05" db="EMBL/GenBank/DDBJ databases">
        <title>Micromonospora atacamensis sp. nov., a novel actinobacteria isolated from high altitude Atacama Desert soil.</title>
        <authorList>
            <person name="Carro L."/>
            <person name="Golinska P."/>
            <person name="Klenk H.-P."/>
            <person name="Goodfellow M."/>
        </authorList>
    </citation>
    <scope>NUCLEOTIDE SEQUENCE [LARGE SCALE GENOMIC DNA]</scope>
    <source>
        <strain evidence="3 4">5R2A7</strain>
    </source>
</reference>
<keyword evidence="4" id="KW-1185">Reference proteome</keyword>
<dbReference type="Gene3D" id="1.10.260.40">
    <property type="entry name" value="lambda repressor-like DNA-binding domains"/>
    <property type="match status" value="1"/>
</dbReference>
<evidence type="ECO:0000259" key="2">
    <source>
        <dbReference type="PROSITE" id="PS50943"/>
    </source>
</evidence>
<dbReference type="CDD" id="cd00093">
    <property type="entry name" value="HTH_XRE"/>
    <property type="match status" value="1"/>
</dbReference>
<dbReference type="InterPro" id="IPR052345">
    <property type="entry name" value="Rad_response_metalloprotease"/>
</dbReference>
<dbReference type="RefSeq" id="WP_109816077.1">
    <property type="nucleotide sequence ID" value="NZ_QGKR01000116.1"/>
</dbReference>
<dbReference type="InterPro" id="IPR001387">
    <property type="entry name" value="Cro/C1-type_HTH"/>
</dbReference>
<dbReference type="PANTHER" id="PTHR43236:SF1">
    <property type="entry name" value="BLL7220 PROTEIN"/>
    <property type="match status" value="1"/>
</dbReference>
<gene>
    <name evidence="3" type="ORF">DKT68_03990</name>
</gene>
<dbReference type="InterPro" id="IPR010359">
    <property type="entry name" value="IrrE_HExxH"/>
</dbReference>
<dbReference type="PANTHER" id="PTHR43236">
    <property type="entry name" value="ANTITOXIN HIGA1"/>
    <property type="match status" value="1"/>
</dbReference>
<organism evidence="3 4">
    <name type="scientific">Micromonospora acroterricola</name>
    <dbReference type="NCBI Taxonomy" id="2202421"/>
    <lineage>
        <taxon>Bacteria</taxon>
        <taxon>Bacillati</taxon>
        <taxon>Actinomycetota</taxon>
        <taxon>Actinomycetes</taxon>
        <taxon>Micromonosporales</taxon>
        <taxon>Micromonosporaceae</taxon>
        <taxon>Micromonospora</taxon>
    </lineage>
</organism>
<protein>
    <submittedName>
        <fullName evidence="3">DNA-binding protein</fullName>
    </submittedName>
</protein>
<name>A0A317DD25_9ACTN</name>
<dbReference type="Proteomes" id="UP000245410">
    <property type="component" value="Unassembled WGS sequence"/>
</dbReference>
<sequence length="363" mass="39955">MTETGDWTTVGEQVRQTRLGAGLSQAELGAQLGLDRTMIAKIESGTRRVDALELIRLAAALDVPIDHLLERRPAVISRRSELIAEDNDTDVARRSQRLEITLASWLRDVRQLLDAGTLTLVSPVRYEGSVTSDDDARTAARWLRDMRRIGTEPIDTLMEFCERSGQYVLVSDLPGEGASMVDGDLAVSVVSVEGDPGRRRATAAHELGHLVLGDEYSSDLAVHVSRADRESLINAFAAELLLPVAAFGDVSSRPASREEMIRLTARYRTSWSLAVRQAERAGWLDASSARWSRTTPTRAEIMDAVGWAPQPDLDAIRVPPGYSHAVMEAWRRYLVSDARAVELLHGQIGLDDLPARDETDPTP</sequence>
<dbReference type="SUPFAM" id="SSF47413">
    <property type="entry name" value="lambda repressor-like DNA-binding domains"/>
    <property type="match status" value="1"/>
</dbReference>
<keyword evidence="3" id="KW-0238">DNA-binding</keyword>
<dbReference type="OrthoDB" id="9794834at2"/>
<dbReference type="Pfam" id="PF01381">
    <property type="entry name" value="HTH_3"/>
    <property type="match status" value="1"/>
</dbReference>
<evidence type="ECO:0000256" key="1">
    <source>
        <dbReference type="ARBA" id="ARBA00007227"/>
    </source>
</evidence>
<evidence type="ECO:0000313" key="4">
    <source>
        <dbReference type="Proteomes" id="UP000245410"/>
    </source>
</evidence>
<dbReference type="SMART" id="SM00530">
    <property type="entry name" value="HTH_XRE"/>
    <property type="match status" value="1"/>
</dbReference>